<dbReference type="GO" id="GO:0005524">
    <property type="term" value="F:ATP binding"/>
    <property type="evidence" value="ECO:0007669"/>
    <property type="project" value="UniProtKB-UniRule"/>
</dbReference>
<dbReference type="GO" id="GO:0036430">
    <property type="term" value="F:CMP kinase activity"/>
    <property type="evidence" value="ECO:0007669"/>
    <property type="project" value="RHEA"/>
</dbReference>
<accession>A0A383TYW4</accession>
<dbReference type="EMBL" id="UNSC01000003">
    <property type="protein sequence ID" value="SZD72440.1"/>
    <property type="molecule type" value="Genomic_DNA"/>
</dbReference>
<dbReference type="OrthoDB" id="9807434at2"/>
<dbReference type="InterPro" id="IPR003136">
    <property type="entry name" value="Cytidylate_kin"/>
</dbReference>
<gene>
    <name evidence="8 10" type="primary">cmk</name>
    <name evidence="10" type="ORF">SAMEA104719789_00885</name>
</gene>
<evidence type="ECO:0000256" key="4">
    <source>
        <dbReference type="ARBA" id="ARBA00022777"/>
    </source>
</evidence>
<organism evidence="10 11">
    <name type="scientific">Candidatus Ornithobacterium hominis</name>
    <dbReference type="NCBI Taxonomy" id="2497989"/>
    <lineage>
        <taxon>Bacteria</taxon>
        <taxon>Pseudomonadati</taxon>
        <taxon>Bacteroidota</taxon>
        <taxon>Flavobacteriia</taxon>
        <taxon>Flavobacteriales</taxon>
        <taxon>Weeksellaceae</taxon>
        <taxon>Ornithobacterium</taxon>
    </lineage>
</organism>
<keyword evidence="2 8" id="KW-0808">Transferase</keyword>
<dbReference type="Pfam" id="PF02224">
    <property type="entry name" value="Cytidylate_kin"/>
    <property type="match status" value="1"/>
</dbReference>
<protein>
    <recommendedName>
        <fullName evidence="8">Cytidylate kinase</fullName>
        <shortName evidence="8">CK</shortName>
        <ecNumber evidence="8">2.7.4.25</ecNumber>
    </recommendedName>
    <alternativeName>
        <fullName evidence="8">Cytidine monophosphate kinase</fullName>
        <shortName evidence="8">CMP kinase</shortName>
    </alternativeName>
</protein>
<dbReference type="HAMAP" id="MF_00238">
    <property type="entry name" value="Cytidyl_kinase_type1"/>
    <property type="match status" value="1"/>
</dbReference>
<proteinExistence type="inferred from homology"/>
<evidence type="ECO:0000259" key="9">
    <source>
        <dbReference type="Pfam" id="PF02224"/>
    </source>
</evidence>
<keyword evidence="4 8" id="KW-0418">Kinase</keyword>
<keyword evidence="3 8" id="KW-0547">Nucleotide-binding</keyword>
<feature type="binding site" evidence="8">
    <location>
        <begin position="11"/>
        <end position="19"/>
    </location>
    <ligand>
        <name>ATP</name>
        <dbReference type="ChEBI" id="CHEBI:30616"/>
    </ligand>
</feature>
<dbReference type="PANTHER" id="PTHR21299">
    <property type="entry name" value="CYTIDYLATE KINASE/PANTOATE-BETA-ALANINE LIGASE"/>
    <property type="match status" value="1"/>
</dbReference>
<keyword evidence="8" id="KW-0963">Cytoplasm</keyword>
<dbReference type="PANTHER" id="PTHR21299:SF2">
    <property type="entry name" value="CYTIDYLATE KINASE"/>
    <property type="match status" value="1"/>
</dbReference>
<dbReference type="AlphaFoldDB" id="A0A383TYW4"/>
<dbReference type="RefSeq" id="WP_119059235.1">
    <property type="nucleotide sequence ID" value="NZ_UNSC01000003.1"/>
</dbReference>
<dbReference type="GO" id="GO:0006220">
    <property type="term" value="P:pyrimidine nucleotide metabolic process"/>
    <property type="evidence" value="ECO:0007669"/>
    <property type="project" value="UniProtKB-UniRule"/>
</dbReference>
<dbReference type="Proteomes" id="UP000262142">
    <property type="component" value="Unassembled WGS sequence"/>
</dbReference>
<sequence>MEKGKIIAIDGFSSTGKSTIAKAIARELNFLHVDTGAMYRAVTLYGIQENIISENDKENALQIVNHLDEIQITFRYNESENQNEIYLNGQNVENEIRSISVTNLVSYVAKIPEIRSFLVEQQRQLAWNHNIVMDGRDIGSVVFPQADLKLFITADAQVRAQRRFNEMEDKSETTLEEVKANLIQRDELDSGRENSPLVKCDDAIEIDNSNVSQEELMENIMRIVQSKI</sequence>
<evidence type="ECO:0000256" key="3">
    <source>
        <dbReference type="ARBA" id="ARBA00022741"/>
    </source>
</evidence>
<evidence type="ECO:0000256" key="8">
    <source>
        <dbReference type="HAMAP-Rule" id="MF_00238"/>
    </source>
</evidence>
<dbReference type="Gene3D" id="3.40.50.300">
    <property type="entry name" value="P-loop containing nucleotide triphosphate hydrolases"/>
    <property type="match status" value="1"/>
</dbReference>
<name>A0A383TYW4_9FLAO</name>
<keyword evidence="11" id="KW-1185">Reference proteome</keyword>
<evidence type="ECO:0000313" key="11">
    <source>
        <dbReference type="Proteomes" id="UP000262142"/>
    </source>
</evidence>
<evidence type="ECO:0000256" key="6">
    <source>
        <dbReference type="ARBA" id="ARBA00047615"/>
    </source>
</evidence>
<dbReference type="InterPro" id="IPR011994">
    <property type="entry name" value="Cytidylate_kinase_dom"/>
</dbReference>
<evidence type="ECO:0000313" key="10">
    <source>
        <dbReference type="EMBL" id="SZD72440.1"/>
    </source>
</evidence>
<feature type="domain" description="Cytidylate kinase" evidence="9">
    <location>
        <begin position="7"/>
        <end position="225"/>
    </location>
</feature>
<dbReference type="EC" id="2.7.4.25" evidence="8"/>
<comment type="catalytic activity">
    <reaction evidence="7 8">
        <text>CMP + ATP = CDP + ADP</text>
        <dbReference type="Rhea" id="RHEA:11600"/>
        <dbReference type="ChEBI" id="CHEBI:30616"/>
        <dbReference type="ChEBI" id="CHEBI:58069"/>
        <dbReference type="ChEBI" id="CHEBI:60377"/>
        <dbReference type="ChEBI" id="CHEBI:456216"/>
        <dbReference type="EC" id="2.7.4.25"/>
    </reaction>
</comment>
<comment type="similarity">
    <text evidence="1 8">Belongs to the cytidylate kinase family. Type 1 subfamily.</text>
</comment>
<dbReference type="GO" id="GO:0015949">
    <property type="term" value="P:nucleobase-containing small molecule interconversion"/>
    <property type="evidence" value="ECO:0007669"/>
    <property type="project" value="TreeGrafter"/>
</dbReference>
<evidence type="ECO:0000256" key="7">
    <source>
        <dbReference type="ARBA" id="ARBA00048478"/>
    </source>
</evidence>
<dbReference type="InterPro" id="IPR027417">
    <property type="entry name" value="P-loop_NTPase"/>
</dbReference>
<reference evidence="10 11" key="1">
    <citation type="submission" date="2018-09" db="EMBL/GenBank/DDBJ databases">
        <authorList>
            <consortium name="Pathogen Informatics"/>
        </authorList>
    </citation>
    <scope>NUCLEOTIDE SEQUENCE [LARGE SCALE GENOMIC DNA]</scope>
    <source>
        <strain evidence="10 11">OH-22767</strain>
    </source>
</reference>
<dbReference type="NCBIfam" id="TIGR00017">
    <property type="entry name" value="cmk"/>
    <property type="match status" value="1"/>
</dbReference>
<dbReference type="CDD" id="cd02020">
    <property type="entry name" value="CMPK"/>
    <property type="match status" value="1"/>
</dbReference>
<evidence type="ECO:0000256" key="1">
    <source>
        <dbReference type="ARBA" id="ARBA00009427"/>
    </source>
</evidence>
<comment type="catalytic activity">
    <reaction evidence="6 8">
        <text>dCMP + ATP = dCDP + ADP</text>
        <dbReference type="Rhea" id="RHEA:25094"/>
        <dbReference type="ChEBI" id="CHEBI:30616"/>
        <dbReference type="ChEBI" id="CHEBI:57566"/>
        <dbReference type="ChEBI" id="CHEBI:58593"/>
        <dbReference type="ChEBI" id="CHEBI:456216"/>
        <dbReference type="EC" id="2.7.4.25"/>
    </reaction>
</comment>
<dbReference type="GO" id="GO:0005829">
    <property type="term" value="C:cytosol"/>
    <property type="evidence" value="ECO:0007669"/>
    <property type="project" value="TreeGrafter"/>
</dbReference>
<evidence type="ECO:0000256" key="2">
    <source>
        <dbReference type="ARBA" id="ARBA00022679"/>
    </source>
</evidence>
<dbReference type="SUPFAM" id="SSF52540">
    <property type="entry name" value="P-loop containing nucleoside triphosphate hydrolases"/>
    <property type="match status" value="1"/>
</dbReference>
<evidence type="ECO:0000256" key="5">
    <source>
        <dbReference type="ARBA" id="ARBA00022840"/>
    </source>
</evidence>
<comment type="subcellular location">
    <subcellularLocation>
        <location evidence="8">Cytoplasm</location>
    </subcellularLocation>
</comment>
<dbReference type="GO" id="GO:0036431">
    <property type="term" value="F:dCMP kinase activity"/>
    <property type="evidence" value="ECO:0007669"/>
    <property type="project" value="InterPro"/>
</dbReference>
<keyword evidence="5 8" id="KW-0067">ATP-binding</keyword>